<evidence type="ECO:0000256" key="1">
    <source>
        <dbReference type="SAM" id="Phobius"/>
    </source>
</evidence>
<keyword evidence="1" id="KW-0812">Transmembrane</keyword>
<gene>
    <name evidence="2" type="ORF">ECRASSUSDP1_LOCUS24825</name>
</gene>
<protein>
    <submittedName>
        <fullName evidence="2">Uncharacterized protein</fullName>
    </submittedName>
</protein>
<keyword evidence="3" id="KW-1185">Reference proteome</keyword>
<feature type="transmembrane region" description="Helical" evidence="1">
    <location>
        <begin position="14"/>
        <end position="35"/>
    </location>
</feature>
<evidence type="ECO:0000313" key="3">
    <source>
        <dbReference type="Proteomes" id="UP001295684"/>
    </source>
</evidence>
<accession>A0AAD1Y3L8</accession>
<keyword evidence="1" id="KW-0472">Membrane</keyword>
<reference evidence="2" key="1">
    <citation type="submission" date="2023-07" db="EMBL/GenBank/DDBJ databases">
        <authorList>
            <consortium name="AG Swart"/>
            <person name="Singh M."/>
            <person name="Singh A."/>
            <person name="Seah K."/>
            <person name="Emmerich C."/>
        </authorList>
    </citation>
    <scope>NUCLEOTIDE SEQUENCE</scope>
    <source>
        <strain evidence="2">DP1</strain>
    </source>
</reference>
<sequence length="143" mass="15672">MVIGQSEDEESINFFFYVNLILVVIDIACLAAVAIRIKGAPILKLLIAIHSFFLFPSLIYYVFPIIGTNFTLLLTVYTLITTLLNYLTIILFSLSLLLALFLFLTDSVRTGDILTLIISVTLPSVLISVTLVASLAEDVAGRG</sequence>
<proteinExistence type="predicted"/>
<organism evidence="2 3">
    <name type="scientific">Euplotes crassus</name>
    <dbReference type="NCBI Taxonomy" id="5936"/>
    <lineage>
        <taxon>Eukaryota</taxon>
        <taxon>Sar</taxon>
        <taxon>Alveolata</taxon>
        <taxon>Ciliophora</taxon>
        <taxon>Intramacronucleata</taxon>
        <taxon>Spirotrichea</taxon>
        <taxon>Hypotrichia</taxon>
        <taxon>Euplotida</taxon>
        <taxon>Euplotidae</taxon>
        <taxon>Moneuplotes</taxon>
    </lineage>
</organism>
<dbReference type="AlphaFoldDB" id="A0AAD1Y3L8"/>
<comment type="caution">
    <text evidence="2">The sequence shown here is derived from an EMBL/GenBank/DDBJ whole genome shotgun (WGS) entry which is preliminary data.</text>
</comment>
<keyword evidence="1" id="KW-1133">Transmembrane helix</keyword>
<evidence type="ECO:0000313" key="2">
    <source>
        <dbReference type="EMBL" id="CAI2383326.1"/>
    </source>
</evidence>
<name>A0AAD1Y3L8_EUPCR</name>
<feature type="transmembrane region" description="Helical" evidence="1">
    <location>
        <begin position="83"/>
        <end position="104"/>
    </location>
</feature>
<dbReference type="EMBL" id="CAMPGE010025585">
    <property type="protein sequence ID" value="CAI2383326.1"/>
    <property type="molecule type" value="Genomic_DNA"/>
</dbReference>
<feature type="transmembrane region" description="Helical" evidence="1">
    <location>
        <begin position="116"/>
        <end position="136"/>
    </location>
</feature>
<dbReference type="Proteomes" id="UP001295684">
    <property type="component" value="Unassembled WGS sequence"/>
</dbReference>